<dbReference type="EC" id="6.3.5.-" evidence="1"/>
<dbReference type="Proteomes" id="UP000054869">
    <property type="component" value="Unassembled WGS sequence"/>
</dbReference>
<dbReference type="OrthoDB" id="9794326at2"/>
<comment type="catalytic activity">
    <reaction evidence="1">
        <text>L-aspartyl-tRNA(Asn) + L-glutamine + ATP + H2O = L-asparaginyl-tRNA(Asn) + L-glutamate + ADP + phosphate + 2 H(+)</text>
        <dbReference type="Rhea" id="RHEA:14513"/>
        <dbReference type="Rhea" id="RHEA-COMP:9674"/>
        <dbReference type="Rhea" id="RHEA-COMP:9677"/>
        <dbReference type="ChEBI" id="CHEBI:15377"/>
        <dbReference type="ChEBI" id="CHEBI:15378"/>
        <dbReference type="ChEBI" id="CHEBI:29985"/>
        <dbReference type="ChEBI" id="CHEBI:30616"/>
        <dbReference type="ChEBI" id="CHEBI:43474"/>
        <dbReference type="ChEBI" id="CHEBI:58359"/>
        <dbReference type="ChEBI" id="CHEBI:78515"/>
        <dbReference type="ChEBI" id="CHEBI:78516"/>
        <dbReference type="ChEBI" id="CHEBI:456216"/>
    </reaction>
</comment>
<dbReference type="GO" id="GO:0016740">
    <property type="term" value="F:transferase activity"/>
    <property type="evidence" value="ECO:0007669"/>
    <property type="project" value="UniProtKB-KW"/>
</dbReference>
<dbReference type="Pfam" id="PF02686">
    <property type="entry name" value="GatC"/>
    <property type="match status" value="1"/>
</dbReference>
<dbReference type="RefSeq" id="WP_028373127.1">
    <property type="nucleotide sequence ID" value="NZ_CAAAJD010000010.1"/>
</dbReference>
<evidence type="ECO:0000313" key="2">
    <source>
        <dbReference type="EMBL" id="KTD19311.1"/>
    </source>
</evidence>
<evidence type="ECO:0000313" key="3">
    <source>
        <dbReference type="Proteomes" id="UP000054869"/>
    </source>
</evidence>
<dbReference type="eggNOG" id="COG0721">
    <property type="taxonomic scope" value="Bacteria"/>
</dbReference>
<dbReference type="NCBIfam" id="TIGR00135">
    <property type="entry name" value="gatC"/>
    <property type="match status" value="1"/>
</dbReference>
<dbReference type="GO" id="GO:0006412">
    <property type="term" value="P:translation"/>
    <property type="evidence" value="ECO:0007669"/>
    <property type="project" value="UniProtKB-UniRule"/>
</dbReference>
<dbReference type="InterPro" id="IPR003837">
    <property type="entry name" value="GatC"/>
</dbReference>
<dbReference type="PANTHER" id="PTHR15004">
    <property type="entry name" value="GLUTAMYL-TRNA(GLN) AMIDOTRANSFERASE SUBUNIT C, MITOCHONDRIAL"/>
    <property type="match status" value="1"/>
</dbReference>
<dbReference type="PANTHER" id="PTHR15004:SF0">
    <property type="entry name" value="GLUTAMYL-TRNA(GLN) AMIDOTRANSFERASE SUBUNIT C, MITOCHONDRIAL"/>
    <property type="match status" value="1"/>
</dbReference>
<dbReference type="SUPFAM" id="SSF141000">
    <property type="entry name" value="Glu-tRNAGln amidotransferase C subunit"/>
    <property type="match status" value="1"/>
</dbReference>
<keyword evidence="1" id="KW-0648">Protein biosynthesis</keyword>
<evidence type="ECO:0000256" key="1">
    <source>
        <dbReference type="HAMAP-Rule" id="MF_00122"/>
    </source>
</evidence>
<dbReference type="InterPro" id="IPR036113">
    <property type="entry name" value="Asp/Glu-ADT_sf_sub_c"/>
</dbReference>
<organism evidence="2 3">
    <name type="scientific">Legionella lansingensis</name>
    <dbReference type="NCBI Taxonomy" id="45067"/>
    <lineage>
        <taxon>Bacteria</taxon>
        <taxon>Pseudomonadati</taxon>
        <taxon>Pseudomonadota</taxon>
        <taxon>Gammaproteobacteria</taxon>
        <taxon>Legionellales</taxon>
        <taxon>Legionellaceae</taxon>
        <taxon>Legionella</taxon>
    </lineage>
</organism>
<dbReference type="GO" id="GO:0050566">
    <property type="term" value="F:asparaginyl-tRNA synthase (glutamine-hydrolyzing) activity"/>
    <property type="evidence" value="ECO:0007669"/>
    <property type="project" value="RHEA"/>
</dbReference>
<keyword evidence="3" id="KW-1185">Reference proteome</keyword>
<keyword evidence="1" id="KW-0436">Ligase</keyword>
<dbReference type="AlphaFoldDB" id="A0A0W0VGT0"/>
<gene>
    <name evidence="1" type="primary">gatC</name>
    <name evidence="2" type="ORF">Llan_2163</name>
</gene>
<proteinExistence type="inferred from homology"/>
<dbReference type="GO" id="GO:0070681">
    <property type="term" value="P:glutaminyl-tRNAGln biosynthesis via transamidation"/>
    <property type="evidence" value="ECO:0007669"/>
    <property type="project" value="TreeGrafter"/>
</dbReference>
<comment type="similarity">
    <text evidence="1">Belongs to the GatC family.</text>
</comment>
<reference evidence="2 3" key="1">
    <citation type="submission" date="2015-11" db="EMBL/GenBank/DDBJ databases">
        <title>Genomic analysis of 38 Legionella species identifies large and diverse effector repertoires.</title>
        <authorList>
            <person name="Burstein D."/>
            <person name="Amaro F."/>
            <person name="Zusman T."/>
            <person name="Lifshitz Z."/>
            <person name="Cohen O."/>
            <person name="Gilbert J.A."/>
            <person name="Pupko T."/>
            <person name="Shuman H.A."/>
            <person name="Segal G."/>
        </authorList>
    </citation>
    <scope>NUCLEOTIDE SEQUENCE [LARGE SCALE GENOMIC DNA]</scope>
    <source>
        <strain evidence="2 3">ATCC 49751</strain>
    </source>
</reference>
<keyword evidence="1" id="KW-0067">ATP-binding</keyword>
<comment type="function">
    <text evidence="1">Allows the formation of correctly charged Asn-tRNA(Asn) or Gln-tRNA(Gln) through the transamidation of misacylated Asp-tRNA(Asn) or Glu-tRNA(Gln) in organisms which lack either or both of asparaginyl-tRNA or glutaminyl-tRNA synthetases. The reaction takes place in the presence of glutamine and ATP through an activated phospho-Asp-tRNA(Asn) or phospho-Glu-tRNA(Gln).</text>
</comment>
<dbReference type="GO" id="GO:0006450">
    <property type="term" value="P:regulation of translational fidelity"/>
    <property type="evidence" value="ECO:0007669"/>
    <property type="project" value="InterPro"/>
</dbReference>
<comment type="caution">
    <text evidence="2">The sequence shown here is derived from an EMBL/GenBank/DDBJ whole genome shotgun (WGS) entry which is preliminary data.</text>
</comment>
<dbReference type="EMBL" id="LNYI01000053">
    <property type="protein sequence ID" value="KTD19311.1"/>
    <property type="molecule type" value="Genomic_DNA"/>
</dbReference>
<name>A0A0W0VGT0_9GAMM</name>
<sequence>MAITRNELENMEQLAYLDIESTDSSKLAEDVSAIMDFVDQLKQIDTTGVTPLFHPLDLHQRLRDDEVKESDCSEELAKIAPSFEDHLYLVPKVLDVGQ</sequence>
<accession>A0A0W0VGT0</accession>
<dbReference type="GO" id="GO:0050567">
    <property type="term" value="F:glutaminyl-tRNA synthase (glutamine-hydrolyzing) activity"/>
    <property type="evidence" value="ECO:0007669"/>
    <property type="project" value="UniProtKB-UniRule"/>
</dbReference>
<protein>
    <recommendedName>
        <fullName evidence="1">Aspartyl/glutamyl-tRNA(Asn/Gln) amidotransferase subunit C</fullName>
        <shortName evidence="1">Asp/Glu-ADT subunit C</shortName>
        <ecNumber evidence="1">6.3.5.-</ecNumber>
    </recommendedName>
</protein>
<comment type="subunit">
    <text evidence="1">Heterotrimer of A, B and C subunits.</text>
</comment>
<comment type="catalytic activity">
    <reaction evidence="1">
        <text>L-glutamyl-tRNA(Gln) + L-glutamine + ATP + H2O = L-glutaminyl-tRNA(Gln) + L-glutamate + ADP + phosphate + H(+)</text>
        <dbReference type="Rhea" id="RHEA:17521"/>
        <dbReference type="Rhea" id="RHEA-COMP:9681"/>
        <dbReference type="Rhea" id="RHEA-COMP:9684"/>
        <dbReference type="ChEBI" id="CHEBI:15377"/>
        <dbReference type="ChEBI" id="CHEBI:15378"/>
        <dbReference type="ChEBI" id="CHEBI:29985"/>
        <dbReference type="ChEBI" id="CHEBI:30616"/>
        <dbReference type="ChEBI" id="CHEBI:43474"/>
        <dbReference type="ChEBI" id="CHEBI:58359"/>
        <dbReference type="ChEBI" id="CHEBI:78520"/>
        <dbReference type="ChEBI" id="CHEBI:78521"/>
        <dbReference type="ChEBI" id="CHEBI:456216"/>
    </reaction>
</comment>
<keyword evidence="1" id="KW-0547">Nucleotide-binding</keyword>
<dbReference type="GO" id="GO:0005524">
    <property type="term" value="F:ATP binding"/>
    <property type="evidence" value="ECO:0007669"/>
    <property type="project" value="UniProtKB-KW"/>
</dbReference>
<dbReference type="STRING" id="45067.Llan_2163"/>
<dbReference type="Gene3D" id="1.10.20.60">
    <property type="entry name" value="Glu-tRNAGln amidotransferase C subunit, N-terminal domain"/>
    <property type="match status" value="1"/>
</dbReference>
<dbReference type="HAMAP" id="MF_00122">
    <property type="entry name" value="GatC"/>
    <property type="match status" value="1"/>
</dbReference>
<keyword evidence="2" id="KW-0808">Transferase</keyword>
<dbReference type="PATRIC" id="fig|45067.4.peg.2272"/>